<dbReference type="OMA" id="CIEMGLY"/>
<feature type="repeat" description="TPR" evidence="1">
    <location>
        <begin position="35"/>
        <end position="68"/>
    </location>
</feature>
<dbReference type="Proteomes" id="UP000001996">
    <property type="component" value="Unassembled WGS sequence"/>
</dbReference>
<dbReference type="PROSITE" id="PS50005">
    <property type="entry name" value="TPR"/>
    <property type="match status" value="1"/>
</dbReference>
<feature type="compositionally biased region" description="Acidic residues" evidence="2">
    <location>
        <begin position="393"/>
        <end position="408"/>
    </location>
</feature>
<organism evidence="3 4">
    <name type="scientific">Lodderomyces elongisporus (strain ATCC 11503 / CBS 2605 / JCM 1781 / NBRC 1676 / NRRL YB-4239)</name>
    <name type="common">Yeast</name>
    <name type="synonym">Saccharomyces elongisporus</name>
    <dbReference type="NCBI Taxonomy" id="379508"/>
    <lineage>
        <taxon>Eukaryota</taxon>
        <taxon>Fungi</taxon>
        <taxon>Dikarya</taxon>
        <taxon>Ascomycota</taxon>
        <taxon>Saccharomycotina</taxon>
        <taxon>Pichiomycetes</taxon>
        <taxon>Debaryomycetaceae</taxon>
        <taxon>Candida/Lodderomyces clade</taxon>
        <taxon>Lodderomyces</taxon>
    </lineage>
</organism>
<protein>
    <submittedName>
        <fullName evidence="3">Uncharacterized protein</fullName>
    </submittedName>
</protein>
<evidence type="ECO:0000313" key="4">
    <source>
        <dbReference type="Proteomes" id="UP000001996"/>
    </source>
</evidence>
<dbReference type="InParanoid" id="A5E1B5"/>
<dbReference type="FunCoup" id="A5E1B5">
    <property type="interactions" value="290"/>
</dbReference>
<dbReference type="VEuPathDB" id="FungiDB:LELG_03402"/>
<dbReference type="Pfam" id="PF13181">
    <property type="entry name" value="TPR_8"/>
    <property type="match status" value="2"/>
</dbReference>
<dbReference type="STRING" id="379508.A5E1B5"/>
<evidence type="ECO:0000313" key="3">
    <source>
        <dbReference type="EMBL" id="EDK45223.1"/>
    </source>
</evidence>
<dbReference type="KEGG" id="lel:PVL30_002898"/>
<dbReference type="InterPro" id="IPR019734">
    <property type="entry name" value="TPR_rpt"/>
</dbReference>
<accession>A5E1B5</accession>
<gene>
    <name evidence="3" type="ORF">LELG_03402</name>
</gene>
<dbReference type="OrthoDB" id="1914839at2759"/>
<dbReference type="CDD" id="cd24142">
    <property type="entry name" value="ACL4-like"/>
    <property type="match status" value="1"/>
</dbReference>
<evidence type="ECO:0000256" key="1">
    <source>
        <dbReference type="PROSITE-ProRule" id="PRU00339"/>
    </source>
</evidence>
<dbReference type="AlphaFoldDB" id="A5E1B5"/>
<name>A5E1B5_LODEL</name>
<dbReference type="EMBL" id="CH981527">
    <property type="protein sequence ID" value="EDK45223.1"/>
    <property type="molecule type" value="Genomic_DNA"/>
</dbReference>
<keyword evidence="1" id="KW-0802">TPR repeat</keyword>
<dbReference type="eggNOG" id="ENOG502QSAH">
    <property type="taxonomic scope" value="Eukaryota"/>
</dbReference>
<dbReference type="Gene3D" id="1.25.40.10">
    <property type="entry name" value="Tetratricopeptide repeat domain"/>
    <property type="match status" value="2"/>
</dbReference>
<proteinExistence type="predicted"/>
<evidence type="ECO:0000256" key="2">
    <source>
        <dbReference type="SAM" id="MobiDB-lite"/>
    </source>
</evidence>
<dbReference type="InterPro" id="IPR011990">
    <property type="entry name" value="TPR-like_helical_dom_sf"/>
</dbReference>
<feature type="region of interest" description="Disordered" evidence="2">
    <location>
        <begin position="386"/>
        <end position="408"/>
    </location>
</feature>
<dbReference type="HOGENOM" id="CLU_061203_0_0_1"/>
<reference evidence="3 4" key="1">
    <citation type="journal article" date="2009" name="Nature">
        <title>Evolution of pathogenicity and sexual reproduction in eight Candida genomes.</title>
        <authorList>
            <person name="Butler G."/>
            <person name="Rasmussen M.D."/>
            <person name="Lin M.F."/>
            <person name="Santos M.A."/>
            <person name="Sakthikumar S."/>
            <person name="Munro C.A."/>
            <person name="Rheinbay E."/>
            <person name="Grabherr M."/>
            <person name="Forche A."/>
            <person name="Reedy J.L."/>
            <person name="Agrafioti I."/>
            <person name="Arnaud M.B."/>
            <person name="Bates S."/>
            <person name="Brown A.J."/>
            <person name="Brunke S."/>
            <person name="Costanzo M.C."/>
            <person name="Fitzpatrick D.A."/>
            <person name="de Groot P.W."/>
            <person name="Harris D."/>
            <person name="Hoyer L.L."/>
            <person name="Hube B."/>
            <person name="Klis F.M."/>
            <person name="Kodira C."/>
            <person name="Lennard N."/>
            <person name="Logue M.E."/>
            <person name="Martin R."/>
            <person name="Neiman A.M."/>
            <person name="Nikolaou E."/>
            <person name="Quail M.A."/>
            <person name="Quinn J."/>
            <person name="Santos M.C."/>
            <person name="Schmitzberger F.F."/>
            <person name="Sherlock G."/>
            <person name="Shah P."/>
            <person name="Silverstein K.A."/>
            <person name="Skrzypek M.S."/>
            <person name="Soll D."/>
            <person name="Staggs R."/>
            <person name="Stansfield I."/>
            <person name="Stumpf M.P."/>
            <person name="Sudbery P.E."/>
            <person name="Srikantha T."/>
            <person name="Zeng Q."/>
            <person name="Berman J."/>
            <person name="Berriman M."/>
            <person name="Heitman J."/>
            <person name="Gow N.A."/>
            <person name="Lorenz M.C."/>
            <person name="Birren B.W."/>
            <person name="Kellis M."/>
            <person name="Cuomo C.A."/>
        </authorList>
    </citation>
    <scope>NUCLEOTIDE SEQUENCE [LARGE SCALE GENOMIC DNA]</scope>
    <source>
        <strain evidence="4">ATCC 11503 / BCRC 21390 / CBS 2605 / JCM 1781 / NBRC 1676 / NRRL YB-4239</strain>
    </source>
</reference>
<keyword evidence="4" id="KW-1185">Reference proteome</keyword>
<sequence length="408" mass="45574">MSEIIAQARALLATSQPEKALEILSPHIQANSSSPEFLSILGETLLENNQLEEAYQVLTSACEIDPEANQGSEKFLYLGQIIGGQDGLNYINTGLNKLNEQLSFIQDTGNEDVQTILVGSGHNTLESLRKWIIKKLNSGIFASIEIWMTDLCMEEEAESKCNELIVFSLSIDPLNPEAYSQLSSIRISQQRNDEAIEALNKGWDLFKAKKTKLEDFANLKRDQAAASVDTETEVDDEDAFEIGMEYVELIQPLITLSKFAIELEEYDTATDIASNVQDINDSVLDAIYIEAIANIFKAKKLGAANISQHANGDANVDYRDFEILKLKQISDDNEEITNLLSEARLILTTGFKIINSDAVDDYDPSVVEQVNDLLNQLGGPIMSELMPKRESEKDDEDVDWENEIEYEE</sequence>
<dbReference type="GeneID" id="5232337"/>
<dbReference type="SUPFAM" id="SSF48452">
    <property type="entry name" value="TPR-like"/>
    <property type="match status" value="2"/>
</dbReference>